<feature type="transmembrane region" description="Helical" evidence="1">
    <location>
        <begin position="12"/>
        <end position="32"/>
    </location>
</feature>
<evidence type="ECO:0000313" key="2">
    <source>
        <dbReference type="EMBL" id="MCK8787861.1"/>
    </source>
</evidence>
<organism evidence="2 3">
    <name type="scientific">Roseomonas acroporae</name>
    <dbReference type="NCBI Taxonomy" id="2937791"/>
    <lineage>
        <taxon>Bacteria</taxon>
        <taxon>Pseudomonadati</taxon>
        <taxon>Pseudomonadota</taxon>
        <taxon>Alphaproteobacteria</taxon>
        <taxon>Acetobacterales</taxon>
        <taxon>Roseomonadaceae</taxon>
        <taxon>Roseomonas</taxon>
    </lineage>
</organism>
<proteinExistence type="predicted"/>
<keyword evidence="1" id="KW-1133">Transmembrane helix</keyword>
<feature type="transmembrane region" description="Helical" evidence="1">
    <location>
        <begin position="66"/>
        <end position="86"/>
    </location>
</feature>
<sequence>MSALLAQNWWAVALRGVCGIVFGLIALVLPGAAMLSLALFFAAYLLVDGSFGIVAAVRAARTGERWGLLLAEALLNLAMGLIAFFFPAGAVLAFVLVTAAWALITGGLMLGAAFRLARSHGRIWLALGGIVSIIWGVLLVLAPIAGALVLTWWLGGYAIAFGVVLLVLAFRLRRQCGRDAGTTASQGA</sequence>
<keyword evidence="1" id="KW-0812">Transmembrane</keyword>
<feature type="transmembrane region" description="Helical" evidence="1">
    <location>
        <begin position="123"/>
        <end position="144"/>
    </location>
</feature>
<dbReference type="RefSeq" id="WP_248669908.1">
    <property type="nucleotide sequence ID" value="NZ_JALPRX010000154.1"/>
</dbReference>
<dbReference type="EMBL" id="JALPRX010000154">
    <property type="protein sequence ID" value="MCK8787861.1"/>
    <property type="molecule type" value="Genomic_DNA"/>
</dbReference>
<evidence type="ECO:0000313" key="3">
    <source>
        <dbReference type="Proteomes" id="UP001139516"/>
    </source>
</evidence>
<dbReference type="InterPro" id="IPR005325">
    <property type="entry name" value="DUF308_memb"/>
</dbReference>
<protein>
    <submittedName>
        <fullName evidence="2">DUF308 domain-containing protein</fullName>
    </submittedName>
</protein>
<reference evidence="2" key="1">
    <citation type="submission" date="2022-04" db="EMBL/GenBank/DDBJ databases">
        <title>Roseomonas acroporae sp. nov., isolated from coral Acropora digitifera.</title>
        <authorList>
            <person name="Sun H."/>
        </authorList>
    </citation>
    <scope>NUCLEOTIDE SEQUENCE</scope>
    <source>
        <strain evidence="2">NAR14</strain>
    </source>
</reference>
<dbReference type="GO" id="GO:0005886">
    <property type="term" value="C:plasma membrane"/>
    <property type="evidence" value="ECO:0007669"/>
    <property type="project" value="TreeGrafter"/>
</dbReference>
<feature type="transmembrane region" description="Helical" evidence="1">
    <location>
        <begin position="92"/>
        <end position="116"/>
    </location>
</feature>
<evidence type="ECO:0000256" key="1">
    <source>
        <dbReference type="SAM" id="Phobius"/>
    </source>
</evidence>
<accession>A0A9X1YKW8</accession>
<dbReference type="AlphaFoldDB" id="A0A9X1YKW8"/>
<keyword evidence="1" id="KW-0472">Membrane</keyword>
<dbReference type="InterPro" id="IPR052712">
    <property type="entry name" value="Acid_resist_chaperone_HdeD"/>
</dbReference>
<dbReference type="PANTHER" id="PTHR34989">
    <property type="entry name" value="PROTEIN HDED"/>
    <property type="match status" value="1"/>
</dbReference>
<gene>
    <name evidence="2" type="ORF">M0638_26255</name>
</gene>
<feature type="transmembrane region" description="Helical" evidence="1">
    <location>
        <begin position="150"/>
        <end position="170"/>
    </location>
</feature>
<name>A0A9X1YKW8_9PROT</name>
<dbReference type="Proteomes" id="UP001139516">
    <property type="component" value="Unassembled WGS sequence"/>
</dbReference>
<dbReference type="PANTHER" id="PTHR34989:SF1">
    <property type="entry name" value="PROTEIN HDED"/>
    <property type="match status" value="1"/>
</dbReference>
<feature type="transmembrane region" description="Helical" evidence="1">
    <location>
        <begin position="38"/>
        <end position="59"/>
    </location>
</feature>
<comment type="caution">
    <text evidence="2">The sequence shown here is derived from an EMBL/GenBank/DDBJ whole genome shotgun (WGS) entry which is preliminary data.</text>
</comment>
<dbReference type="Pfam" id="PF03729">
    <property type="entry name" value="DUF308"/>
    <property type="match status" value="2"/>
</dbReference>
<keyword evidence="3" id="KW-1185">Reference proteome</keyword>